<dbReference type="EMBL" id="DVIU01000294">
    <property type="protein sequence ID" value="HIS37787.1"/>
    <property type="molecule type" value="Genomic_DNA"/>
</dbReference>
<evidence type="ECO:0000313" key="3">
    <source>
        <dbReference type="EMBL" id="HIS37787.1"/>
    </source>
</evidence>
<accession>A0A9D1JP77</accession>
<evidence type="ECO:0000259" key="2">
    <source>
        <dbReference type="Pfam" id="PF20318"/>
    </source>
</evidence>
<dbReference type="Gene3D" id="3.30.700.10">
    <property type="entry name" value="Glycoprotein, Type 4 Pilin"/>
    <property type="match status" value="1"/>
</dbReference>
<dbReference type="InterPro" id="IPR012902">
    <property type="entry name" value="N_methyl_site"/>
</dbReference>
<protein>
    <submittedName>
        <fullName evidence="3">Type II secretion system protein</fullName>
    </submittedName>
</protein>
<keyword evidence="1" id="KW-1133">Transmembrane helix</keyword>
<feature type="domain" description="DUF6613" evidence="2">
    <location>
        <begin position="49"/>
        <end position="205"/>
    </location>
</feature>
<reference evidence="3" key="2">
    <citation type="journal article" date="2021" name="PeerJ">
        <title>Extensive microbial diversity within the chicken gut microbiome revealed by metagenomics and culture.</title>
        <authorList>
            <person name="Gilroy R."/>
            <person name="Ravi A."/>
            <person name="Getino M."/>
            <person name="Pursley I."/>
            <person name="Horton D.L."/>
            <person name="Alikhan N.F."/>
            <person name="Baker D."/>
            <person name="Gharbi K."/>
            <person name="Hall N."/>
            <person name="Watson M."/>
            <person name="Adriaenssens E.M."/>
            <person name="Foster-Nyarko E."/>
            <person name="Jarju S."/>
            <person name="Secka A."/>
            <person name="Antonio M."/>
            <person name="Oren A."/>
            <person name="Chaudhuri R.R."/>
            <person name="La Ragione R."/>
            <person name="Hildebrand F."/>
            <person name="Pallen M.J."/>
        </authorList>
    </citation>
    <scope>NUCLEOTIDE SEQUENCE</scope>
    <source>
        <strain evidence="3">6276</strain>
    </source>
</reference>
<reference evidence="3" key="1">
    <citation type="submission" date="2020-10" db="EMBL/GenBank/DDBJ databases">
        <authorList>
            <person name="Gilroy R."/>
        </authorList>
    </citation>
    <scope>NUCLEOTIDE SEQUENCE</scope>
    <source>
        <strain evidence="3">6276</strain>
    </source>
</reference>
<dbReference type="SUPFAM" id="SSF54523">
    <property type="entry name" value="Pili subunits"/>
    <property type="match status" value="1"/>
</dbReference>
<proteinExistence type="predicted"/>
<feature type="transmembrane region" description="Helical" evidence="1">
    <location>
        <begin position="25"/>
        <end position="52"/>
    </location>
</feature>
<dbReference type="Pfam" id="PF07963">
    <property type="entry name" value="N_methyl"/>
    <property type="match status" value="1"/>
</dbReference>
<comment type="caution">
    <text evidence="3">The sequence shown here is derived from an EMBL/GenBank/DDBJ whole genome shotgun (WGS) entry which is preliminary data.</text>
</comment>
<dbReference type="InterPro" id="IPR045584">
    <property type="entry name" value="Pilin-like"/>
</dbReference>
<keyword evidence="1" id="KW-0812">Transmembrane</keyword>
<evidence type="ECO:0000313" key="4">
    <source>
        <dbReference type="Proteomes" id="UP000823928"/>
    </source>
</evidence>
<sequence length="268" mass="30386">MKNNKVINIENSHTELVLGFKNLKIGFTLAEVLITLGIIGIVAAMTIPTVIAKHKEKQNVSKLKKVYSTLSQAMTSIIHEYGTIDTWNLSKSYESSDDGQVIVDDTSMVILVNRLAEYVKHKRLEKNWGDNIVTTNMQNVPISNQIWPNAMILHDGTVLMIGQVNSNESCARSDMSKGDYCSTIVVWFPDRTKKRIEGINQFNFSIMKDRIIPWGAPNDVSHLFNTRCNIKNNVRESGRGCTAWVIFNENMDYLHCDDLSWDGKKKCK</sequence>
<dbReference type="NCBIfam" id="TIGR02532">
    <property type="entry name" value="IV_pilin_GFxxxE"/>
    <property type="match status" value="1"/>
</dbReference>
<gene>
    <name evidence="3" type="ORF">IAC10_14380</name>
</gene>
<dbReference type="Pfam" id="PF20318">
    <property type="entry name" value="DUF6613"/>
    <property type="match status" value="1"/>
</dbReference>
<organism evidence="3 4">
    <name type="scientific">Candidatus Scatousia excrementigallinarum</name>
    <dbReference type="NCBI Taxonomy" id="2840935"/>
    <lineage>
        <taxon>Bacteria</taxon>
        <taxon>Candidatus Scatousia</taxon>
    </lineage>
</organism>
<evidence type="ECO:0000256" key="1">
    <source>
        <dbReference type="SAM" id="Phobius"/>
    </source>
</evidence>
<dbReference type="Proteomes" id="UP000823928">
    <property type="component" value="Unassembled WGS sequence"/>
</dbReference>
<dbReference type="AlphaFoldDB" id="A0A9D1JP77"/>
<name>A0A9D1JP77_9BACT</name>
<dbReference type="InterPro" id="IPR046721">
    <property type="entry name" value="DUF6613"/>
</dbReference>
<keyword evidence="1" id="KW-0472">Membrane</keyword>